<dbReference type="AlphaFoldDB" id="D5STS7"/>
<dbReference type="Proteomes" id="UP000002220">
    <property type="component" value="Chromosome"/>
</dbReference>
<dbReference type="KEGG" id="plm:Plim_1075"/>
<gene>
    <name evidence="1" type="ordered locus">Plim_1075</name>
</gene>
<evidence type="ECO:0000313" key="2">
    <source>
        <dbReference type="Proteomes" id="UP000002220"/>
    </source>
</evidence>
<dbReference type="HOGENOM" id="CLU_072563_0_0_0"/>
<sequence length="302" mass="34748">MQNMDEVLLRRLLDRPHAPSPGDSSFLSSLSEHNRAIEVAVIYHHRMAFYYWLCWTTNDWSCSLRSDQLAPDLVTVDWHDDVGGEPDCVFDELHSLIARLEVENVDDHASLRDAVQRRQMSENNVIAYSMLGLRSLNDGHIFPAQYLNAIGNVYVLYKQREKHSCRMTDQYGNQHEIHYVRTVRDLLKHLKKAESRPTYFDLDVDYFFREGRGKVRGAEVMIAEEEIRSLLDLDGDFMAHLGARPMRGMTIALEPTYCGGLIGCFKALSVICETLFEGSLLGDKVDWKDPRKSHKKPKTNQT</sequence>
<protein>
    <submittedName>
        <fullName evidence="1">Uncharacterized protein</fullName>
    </submittedName>
</protein>
<proteinExistence type="predicted"/>
<dbReference type="EMBL" id="CP001744">
    <property type="protein sequence ID" value="ADG66912.1"/>
    <property type="molecule type" value="Genomic_DNA"/>
</dbReference>
<name>D5STS7_PLAL2</name>
<reference evidence="1 2" key="1">
    <citation type="journal article" date="2010" name="Stand. Genomic Sci.">
        <title>Complete genome sequence of Planctomyces limnophilus type strain (Mu 290).</title>
        <authorList>
            <person name="Labutti K."/>
            <person name="Sikorski J."/>
            <person name="Schneider S."/>
            <person name="Nolan M."/>
            <person name="Lucas S."/>
            <person name="Glavina Del Rio T."/>
            <person name="Tice H."/>
            <person name="Cheng J.F."/>
            <person name="Goodwin L."/>
            <person name="Pitluck S."/>
            <person name="Liolios K."/>
            <person name="Ivanova N."/>
            <person name="Mavromatis K."/>
            <person name="Mikhailova N."/>
            <person name="Pati A."/>
            <person name="Chen A."/>
            <person name="Palaniappan K."/>
            <person name="Land M."/>
            <person name="Hauser L."/>
            <person name="Chang Y.J."/>
            <person name="Jeffries C.D."/>
            <person name="Tindall B.J."/>
            <person name="Rohde M."/>
            <person name="Goker M."/>
            <person name="Woyke T."/>
            <person name="Bristow J."/>
            <person name="Eisen J.A."/>
            <person name="Markowitz V."/>
            <person name="Hugenholtz P."/>
            <person name="Kyrpides N.C."/>
            <person name="Klenk H.P."/>
            <person name="Lapidus A."/>
        </authorList>
    </citation>
    <scope>NUCLEOTIDE SEQUENCE [LARGE SCALE GENOMIC DNA]</scope>
    <source>
        <strain evidence="2">ATCC 43296 / DSM 3776 / IFAM 1008 / 290</strain>
    </source>
</reference>
<accession>D5STS7</accession>
<evidence type="ECO:0000313" key="1">
    <source>
        <dbReference type="EMBL" id="ADG66912.1"/>
    </source>
</evidence>
<organism evidence="1 2">
    <name type="scientific">Planctopirus limnophila (strain ATCC 43296 / DSM 3776 / IFAM 1008 / Mu 290)</name>
    <name type="common">Planctomyces limnophilus</name>
    <dbReference type="NCBI Taxonomy" id="521674"/>
    <lineage>
        <taxon>Bacteria</taxon>
        <taxon>Pseudomonadati</taxon>
        <taxon>Planctomycetota</taxon>
        <taxon>Planctomycetia</taxon>
        <taxon>Planctomycetales</taxon>
        <taxon>Planctomycetaceae</taxon>
        <taxon>Planctopirus</taxon>
    </lineage>
</organism>
<keyword evidence="2" id="KW-1185">Reference proteome</keyword>
<dbReference type="eggNOG" id="ENOG502ZB9R">
    <property type="taxonomic scope" value="Bacteria"/>
</dbReference>